<dbReference type="InterPro" id="IPR050083">
    <property type="entry name" value="HtpX_protease"/>
</dbReference>
<accession>A0ABM8GMI9</accession>
<evidence type="ECO:0000256" key="10">
    <source>
        <dbReference type="ARBA" id="ARBA00023049"/>
    </source>
</evidence>
<proteinExistence type="inferred from homology"/>
<evidence type="ECO:0000256" key="9">
    <source>
        <dbReference type="ARBA" id="ARBA00022989"/>
    </source>
</evidence>
<evidence type="ECO:0000256" key="4">
    <source>
        <dbReference type="ARBA" id="ARBA00022670"/>
    </source>
</evidence>
<keyword evidence="4 12" id="KW-0645">Protease</keyword>
<feature type="binding site" evidence="12">
    <location>
        <position position="140"/>
    </location>
    <ligand>
        <name>Zn(2+)</name>
        <dbReference type="ChEBI" id="CHEBI:29105"/>
        <note>catalytic</note>
    </ligand>
</feature>
<protein>
    <recommendedName>
        <fullName evidence="12">Protease HtpX homolog</fullName>
        <ecNumber evidence="12">3.4.24.-</ecNumber>
    </recommendedName>
</protein>
<dbReference type="CDD" id="cd07340">
    <property type="entry name" value="M48B_Htpx_like"/>
    <property type="match status" value="1"/>
</dbReference>
<evidence type="ECO:0000256" key="11">
    <source>
        <dbReference type="ARBA" id="ARBA00023136"/>
    </source>
</evidence>
<dbReference type="PANTHER" id="PTHR43221:SF1">
    <property type="entry name" value="PROTEASE HTPX"/>
    <property type="match status" value="1"/>
</dbReference>
<keyword evidence="7 12" id="KW-0378">Hydrolase</keyword>
<keyword evidence="3 12" id="KW-1003">Cell membrane</keyword>
<sequence>MYSAVARNKRNTVFIILIFLVIIGALGFGASALWNNPSIGFTVLVIAALYALVQYFCASRQAIAMSHGIRIDAATEPRLWRTVENLSITLGMPMPEVYVVDDPAPNAFATGRDPQHAVVAATTGLLAIMDDTELQGVMAHEMGHVKNYDIRVSTIVFGLVVAVGFLADILLRMSFFGAMFGGNNDRRGNNGGGGGGNPVMLIVGIAAMVVAPLAAAGVQAAVSRQREYLADATGALTTRYPEGLARALEKLGAYGRPMQQQNSSMSHLWISDPMRPGAMARIFSTHPPLADRIERLRSTAGTF</sequence>
<keyword evidence="6 12" id="KW-0479">Metal-binding</keyword>
<evidence type="ECO:0000256" key="1">
    <source>
        <dbReference type="ARBA" id="ARBA00004651"/>
    </source>
</evidence>
<organism evidence="14 15">
    <name type="scientific">Frondihabitans sucicola</name>
    <dbReference type="NCBI Taxonomy" id="1268041"/>
    <lineage>
        <taxon>Bacteria</taxon>
        <taxon>Bacillati</taxon>
        <taxon>Actinomycetota</taxon>
        <taxon>Actinomycetes</taxon>
        <taxon>Micrococcales</taxon>
        <taxon>Microbacteriaceae</taxon>
        <taxon>Frondihabitans</taxon>
    </lineage>
</organism>
<feature type="binding site" evidence="12">
    <location>
        <position position="144"/>
    </location>
    <ligand>
        <name>Zn(2+)</name>
        <dbReference type="ChEBI" id="CHEBI:29105"/>
        <note>catalytic</note>
    </ligand>
</feature>
<evidence type="ECO:0000313" key="15">
    <source>
        <dbReference type="Proteomes" id="UP001321486"/>
    </source>
</evidence>
<evidence type="ECO:0000256" key="3">
    <source>
        <dbReference type="ARBA" id="ARBA00022475"/>
    </source>
</evidence>
<name>A0ABM8GMI9_9MICO</name>
<feature type="binding site" evidence="12">
    <location>
        <position position="227"/>
    </location>
    <ligand>
        <name>Zn(2+)</name>
        <dbReference type="ChEBI" id="CHEBI:29105"/>
        <note>catalytic</note>
    </ligand>
</feature>
<keyword evidence="5 12" id="KW-0812">Transmembrane</keyword>
<keyword evidence="11 12" id="KW-0472">Membrane</keyword>
<reference evidence="15" key="1">
    <citation type="journal article" date="2019" name="Int. J. Syst. Evol. Microbiol.">
        <title>The Global Catalogue of Microorganisms (GCM) 10K type strain sequencing project: providing services to taxonomists for standard genome sequencing and annotation.</title>
        <authorList>
            <consortium name="The Broad Institute Genomics Platform"/>
            <consortium name="The Broad Institute Genome Sequencing Center for Infectious Disease"/>
            <person name="Wu L."/>
            <person name="Ma J."/>
        </authorList>
    </citation>
    <scope>NUCLEOTIDE SEQUENCE [LARGE SCALE GENOMIC DNA]</scope>
    <source>
        <strain evidence="15">NBRC 108728</strain>
    </source>
</reference>
<dbReference type="Gene3D" id="3.30.2010.10">
    <property type="entry name" value="Metalloproteases ('zincins'), catalytic domain"/>
    <property type="match status" value="1"/>
</dbReference>
<dbReference type="GO" id="GO:0008233">
    <property type="term" value="F:peptidase activity"/>
    <property type="evidence" value="ECO:0007669"/>
    <property type="project" value="UniProtKB-KW"/>
</dbReference>
<dbReference type="Pfam" id="PF01435">
    <property type="entry name" value="Peptidase_M48"/>
    <property type="match status" value="1"/>
</dbReference>
<gene>
    <name evidence="12 14" type="primary">htpX</name>
    <name evidence="14" type="ORF">GCM10025867_18800</name>
</gene>
<dbReference type="InterPro" id="IPR022919">
    <property type="entry name" value="Pept_M48_protease_HtpX"/>
</dbReference>
<feature type="transmembrane region" description="Helical" evidence="12">
    <location>
        <begin position="155"/>
        <end position="179"/>
    </location>
</feature>
<dbReference type="PANTHER" id="PTHR43221">
    <property type="entry name" value="PROTEASE HTPX"/>
    <property type="match status" value="1"/>
</dbReference>
<feature type="domain" description="Peptidase M48" evidence="13">
    <location>
        <begin position="74"/>
        <end position="299"/>
    </location>
</feature>
<evidence type="ECO:0000313" key="14">
    <source>
        <dbReference type="EMBL" id="BDZ49639.1"/>
    </source>
</evidence>
<keyword evidence="8 12" id="KW-0862">Zinc</keyword>
<dbReference type="EMBL" id="AP027732">
    <property type="protein sequence ID" value="BDZ49639.1"/>
    <property type="molecule type" value="Genomic_DNA"/>
</dbReference>
<keyword evidence="10 12" id="KW-0482">Metalloprotease</keyword>
<feature type="transmembrane region" description="Helical" evidence="12">
    <location>
        <begin position="39"/>
        <end position="58"/>
    </location>
</feature>
<evidence type="ECO:0000256" key="8">
    <source>
        <dbReference type="ARBA" id="ARBA00022833"/>
    </source>
</evidence>
<evidence type="ECO:0000256" key="2">
    <source>
        <dbReference type="ARBA" id="ARBA00009779"/>
    </source>
</evidence>
<keyword evidence="15" id="KW-1185">Reference proteome</keyword>
<evidence type="ECO:0000256" key="7">
    <source>
        <dbReference type="ARBA" id="ARBA00022801"/>
    </source>
</evidence>
<dbReference type="EC" id="3.4.24.-" evidence="12"/>
<comment type="subcellular location">
    <subcellularLocation>
        <location evidence="1 12">Cell membrane</location>
        <topology evidence="1 12">Multi-pass membrane protein</topology>
    </subcellularLocation>
</comment>
<feature type="transmembrane region" description="Helical" evidence="12">
    <location>
        <begin position="12"/>
        <end position="33"/>
    </location>
</feature>
<feature type="active site" evidence="12">
    <location>
        <position position="141"/>
    </location>
</feature>
<comment type="similarity">
    <text evidence="2 12">Belongs to the peptidase M48B family.</text>
</comment>
<dbReference type="Proteomes" id="UP001321486">
    <property type="component" value="Chromosome"/>
</dbReference>
<comment type="cofactor">
    <cofactor evidence="12">
        <name>Zn(2+)</name>
        <dbReference type="ChEBI" id="CHEBI:29105"/>
    </cofactor>
    <text evidence="12">Binds 1 zinc ion per subunit.</text>
</comment>
<evidence type="ECO:0000259" key="13">
    <source>
        <dbReference type="Pfam" id="PF01435"/>
    </source>
</evidence>
<dbReference type="InterPro" id="IPR001915">
    <property type="entry name" value="Peptidase_M48"/>
</dbReference>
<dbReference type="GO" id="GO:0006508">
    <property type="term" value="P:proteolysis"/>
    <property type="evidence" value="ECO:0007669"/>
    <property type="project" value="UniProtKB-KW"/>
</dbReference>
<dbReference type="HAMAP" id="MF_00188">
    <property type="entry name" value="Pept_M48_protease_HtpX"/>
    <property type="match status" value="1"/>
</dbReference>
<evidence type="ECO:0000256" key="6">
    <source>
        <dbReference type="ARBA" id="ARBA00022723"/>
    </source>
</evidence>
<feature type="transmembrane region" description="Helical" evidence="12">
    <location>
        <begin position="199"/>
        <end position="218"/>
    </location>
</feature>
<evidence type="ECO:0000256" key="5">
    <source>
        <dbReference type="ARBA" id="ARBA00022692"/>
    </source>
</evidence>
<keyword evidence="9 12" id="KW-1133">Transmembrane helix</keyword>
<dbReference type="RefSeq" id="WP_286346390.1">
    <property type="nucleotide sequence ID" value="NZ_AP027732.1"/>
</dbReference>
<evidence type="ECO:0000256" key="12">
    <source>
        <dbReference type="HAMAP-Rule" id="MF_00188"/>
    </source>
</evidence>